<evidence type="ECO:0000256" key="10">
    <source>
        <dbReference type="ARBA" id="ARBA00023212"/>
    </source>
</evidence>
<name>A0AAV4PEC3_CAEEX</name>
<dbReference type="EMBL" id="BPLR01004455">
    <property type="protein sequence ID" value="GIX94954.1"/>
    <property type="molecule type" value="Genomic_DNA"/>
</dbReference>
<evidence type="ECO:0000256" key="3">
    <source>
        <dbReference type="ARBA" id="ARBA00022490"/>
    </source>
</evidence>
<comment type="caution">
    <text evidence="12">The sequence shown here is derived from an EMBL/GenBank/DDBJ whole genome shotgun (WGS) entry which is preliminary data.</text>
</comment>
<dbReference type="GO" id="GO:0036157">
    <property type="term" value="C:outer dynein arm"/>
    <property type="evidence" value="ECO:0007669"/>
    <property type="project" value="TreeGrafter"/>
</dbReference>
<organism evidence="12 13">
    <name type="scientific">Caerostris extrusa</name>
    <name type="common">Bark spider</name>
    <name type="synonym">Caerostris bankana</name>
    <dbReference type="NCBI Taxonomy" id="172846"/>
    <lineage>
        <taxon>Eukaryota</taxon>
        <taxon>Metazoa</taxon>
        <taxon>Ecdysozoa</taxon>
        <taxon>Arthropoda</taxon>
        <taxon>Chelicerata</taxon>
        <taxon>Arachnida</taxon>
        <taxon>Araneae</taxon>
        <taxon>Araneomorphae</taxon>
        <taxon>Entelegynae</taxon>
        <taxon>Araneoidea</taxon>
        <taxon>Araneidae</taxon>
        <taxon>Caerostris</taxon>
    </lineage>
</organism>
<dbReference type="SUPFAM" id="SSF50978">
    <property type="entry name" value="WD40 repeat-like"/>
    <property type="match status" value="1"/>
</dbReference>
<evidence type="ECO:0000256" key="1">
    <source>
        <dbReference type="ARBA" id="ARBA00004430"/>
    </source>
</evidence>
<gene>
    <name evidence="12" type="primary">DYI3</name>
    <name evidence="12" type="ORF">CEXT_606301</name>
</gene>
<dbReference type="GO" id="GO:0045504">
    <property type="term" value="F:dynein heavy chain binding"/>
    <property type="evidence" value="ECO:0007669"/>
    <property type="project" value="TreeGrafter"/>
</dbReference>
<keyword evidence="7" id="KW-0243">Dynein</keyword>
<evidence type="ECO:0000256" key="4">
    <source>
        <dbReference type="ARBA" id="ARBA00022574"/>
    </source>
</evidence>
<keyword evidence="6" id="KW-0677">Repeat</keyword>
<dbReference type="InterPro" id="IPR036322">
    <property type="entry name" value="WD40_repeat_dom_sf"/>
</dbReference>
<dbReference type="AlphaFoldDB" id="A0AAV4PEC3"/>
<dbReference type="PANTHER" id="PTHR12442:SF7">
    <property type="entry name" value="DYNEIN AXONEMAL INTERMEDIATE CHAIN 2"/>
    <property type="match status" value="1"/>
</dbReference>
<keyword evidence="8" id="KW-0969">Cilium</keyword>
<evidence type="ECO:0000256" key="7">
    <source>
        <dbReference type="ARBA" id="ARBA00023017"/>
    </source>
</evidence>
<keyword evidence="3" id="KW-0963">Cytoplasm</keyword>
<dbReference type="GO" id="GO:0003341">
    <property type="term" value="P:cilium movement"/>
    <property type="evidence" value="ECO:0007669"/>
    <property type="project" value="TreeGrafter"/>
</dbReference>
<keyword evidence="10" id="KW-0206">Cytoskeleton</keyword>
<evidence type="ECO:0000256" key="11">
    <source>
        <dbReference type="ARBA" id="ARBA00023273"/>
    </source>
</evidence>
<evidence type="ECO:0000256" key="5">
    <source>
        <dbReference type="ARBA" id="ARBA00022701"/>
    </source>
</evidence>
<sequence length="149" mass="17153">MKHHFEPLMFLLDPNSVVRKVVDICWAENSSKLAAAYSVDGIENPERDLCLILTSQSKDLPNLEDLYTISCAEYDPSVPEVFMVGTEQGQVLKFSRQAQSDFDKITARYDCENRPILCLKRNAFYPQLFASCDPWTIKIWSEVMDESQY</sequence>
<keyword evidence="11" id="KW-0966">Cell projection</keyword>
<keyword evidence="5" id="KW-0493">Microtubule</keyword>
<dbReference type="GO" id="GO:0036158">
    <property type="term" value="P:outer dynein arm assembly"/>
    <property type="evidence" value="ECO:0007669"/>
    <property type="project" value="TreeGrafter"/>
</dbReference>
<keyword evidence="9" id="KW-0505">Motor protein</keyword>
<evidence type="ECO:0000313" key="12">
    <source>
        <dbReference type="EMBL" id="GIX94954.1"/>
    </source>
</evidence>
<reference evidence="12 13" key="1">
    <citation type="submission" date="2021-06" db="EMBL/GenBank/DDBJ databases">
        <title>Caerostris extrusa draft genome.</title>
        <authorList>
            <person name="Kono N."/>
            <person name="Arakawa K."/>
        </authorList>
    </citation>
    <scope>NUCLEOTIDE SEQUENCE [LARGE SCALE GENOMIC DNA]</scope>
</reference>
<protein>
    <submittedName>
        <fullName evidence="12">Dynein intermediate chain 3, ciliary</fullName>
    </submittedName>
</protein>
<dbReference type="GO" id="GO:0005874">
    <property type="term" value="C:microtubule"/>
    <property type="evidence" value="ECO:0007669"/>
    <property type="project" value="UniProtKB-KW"/>
</dbReference>
<evidence type="ECO:0000256" key="6">
    <source>
        <dbReference type="ARBA" id="ARBA00022737"/>
    </source>
</evidence>
<comment type="similarity">
    <text evidence="2">Belongs to the dynein intermediate chain family.</text>
</comment>
<evidence type="ECO:0000256" key="2">
    <source>
        <dbReference type="ARBA" id="ARBA00011059"/>
    </source>
</evidence>
<proteinExistence type="inferred from homology"/>
<keyword evidence="4" id="KW-0853">WD repeat</keyword>
<keyword evidence="13" id="KW-1185">Reference proteome</keyword>
<dbReference type="GO" id="GO:0045503">
    <property type="term" value="F:dynein light chain binding"/>
    <property type="evidence" value="ECO:0007669"/>
    <property type="project" value="TreeGrafter"/>
</dbReference>
<dbReference type="Proteomes" id="UP001054945">
    <property type="component" value="Unassembled WGS sequence"/>
</dbReference>
<evidence type="ECO:0000256" key="8">
    <source>
        <dbReference type="ARBA" id="ARBA00023069"/>
    </source>
</evidence>
<accession>A0AAV4PEC3</accession>
<evidence type="ECO:0000256" key="9">
    <source>
        <dbReference type="ARBA" id="ARBA00023175"/>
    </source>
</evidence>
<dbReference type="PANTHER" id="PTHR12442">
    <property type="entry name" value="DYNEIN INTERMEDIATE CHAIN"/>
    <property type="match status" value="1"/>
</dbReference>
<evidence type="ECO:0000313" key="13">
    <source>
        <dbReference type="Proteomes" id="UP001054945"/>
    </source>
</evidence>
<comment type="subcellular location">
    <subcellularLocation>
        <location evidence="1">Cytoplasm</location>
        <location evidence="1">Cytoskeleton</location>
        <location evidence="1">Cilium axoneme</location>
    </subcellularLocation>
</comment>
<dbReference type="InterPro" id="IPR050687">
    <property type="entry name" value="Dynein_IC"/>
</dbReference>